<keyword evidence="1" id="KW-0812">Transmembrane</keyword>
<dbReference type="Pfam" id="PF00570">
    <property type="entry name" value="HRDC"/>
    <property type="match status" value="1"/>
</dbReference>
<dbReference type="SUPFAM" id="SSF47819">
    <property type="entry name" value="HRDC-like"/>
    <property type="match status" value="1"/>
</dbReference>
<dbReference type="InterPro" id="IPR052906">
    <property type="entry name" value="Type_IV_Methyl-Rstrct_Enzyme"/>
</dbReference>
<evidence type="ECO:0000313" key="4">
    <source>
        <dbReference type="Proteomes" id="UP001597218"/>
    </source>
</evidence>
<dbReference type="Proteomes" id="UP001597218">
    <property type="component" value="Unassembled WGS sequence"/>
</dbReference>
<dbReference type="InterPro" id="IPR010997">
    <property type="entry name" value="HRDC-like_sf"/>
</dbReference>
<dbReference type="EC" id="3.1.21.-" evidence="3"/>
<feature type="domain" description="HRDC" evidence="2">
    <location>
        <begin position="226"/>
        <end position="301"/>
    </location>
</feature>
<keyword evidence="4" id="KW-1185">Reference proteome</keyword>
<protein>
    <submittedName>
        <fullName evidence="3">Restriction endonuclease</fullName>
        <ecNumber evidence="3">3.1.21.-</ecNumber>
    </submittedName>
</protein>
<dbReference type="InterPro" id="IPR011856">
    <property type="entry name" value="tRNA_endonuc-like_dom_sf"/>
</dbReference>
<dbReference type="PROSITE" id="PS50967">
    <property type="entry name" value="HRDC"/>
    <property type="match status" value="1"/>
</dbReference>
<dbReference type="Pfam" id="PF04471">
    <property type="entry name" value="Mrr_cat"/>
    <property type="match status" value="1"/>
</dbReference>
<gene>
    <name evidence="3" type="ORF">ACFSFY_12340</name>
</gene>
<feature type="transmembrane region" description="Helical" evidence="1">
    <location>
        <begin position="37"/>
        <end position="54"/>
    </location>
</feature>
<dbReference type="Gene3D" id="3.40.1350.10">
    <property type="match status" value="1"/>
</dbReference>
<reference evidence="4" key="1">
    <citation type="journal article" date="2019" name="Int. J. Syst. Evol. Microbiol.">
        <title>The Global Catalogue of Microorganisms (GCM) 10K type strain sequencing project: providing services to taxonomists for standard genome sequencing and annotation.</title>
        <authorList>
            <consortium name="The Broad Institute Genomics Platform"/>
            <consortium name="The Broad Institute Genome Sequencing Center for Infectious Disease"/>
            <person name="Wu L."/>
            <person name="Ma J."/>
        </authorList>
    </citation>
    <scope>NUCLEOTIDE SEQUENCE [LARGE SCALE GENOMIC DNA]</scope>
    <source>
        <strain evidence="4">CGMCC 4.7177</strain>
    </source>
</reference>
<evidence type="ECO:0000256" key="1">
    <source>
        <dbReference type="SAM" id="Phobius"/>
    </source>
</evidence>
<sequence length="301" mass="33831">MQNRTKKQQKEMDSILGLLILVAALVGWYKFGSLKGVAVTVGVTFGLIIIFSIWRKVRFKKRMHLSGITEIDQMSGFEFEEYVGTLFETLGYRVTYTPTTGDYGADLILKKGKDVIVVQAKRYNSSVGIAAVQEVIPALKMYNANAAWVISNSYYTKAAIKLARSNHVRMINRDELIQIGIDLKKNKAGLNESVQNGSKSILNDVVDKQFTNKVEPMIAATMEAGTVSANELEELLKKYRLEKSRESGMKAYHIFTNQTLDELVEKRPGTIEELRKLRGIGEKKIADFGGEIVRVIRDLKL</sequence>
<dbReference type="SMART" id="SM00341">
    <property type="entry name" value="HRDC"/>
    <property type="match status" value="1"/>
</dbReference>
<accession>A0ABW4SH14</accession>
<dbReference type="GO" id="GO:0016787">
    <property type="term" value="F:hydrolase activity"/>
    <property type="evidence" value="ECO:0007669"/>
    <property type="project" value="UniProtKB-KW"/>
</dbReference>
<dbReference type="PANTHER" id="PTHR30015:SF6">
    <property type="entry name" value="SLL1429 PROTEIN"/>
    <property type="match status" value="1"/>
</dbReference>
<keyword evidence="3" id="KW-0540">Nuclease</keyword>
<dbReference type="InterPro" id="IPR011335">
    <property type="entry name" value="Restrct_endonuc-II-like"/>
</dbReference>
<dbReference type="EMBL" id="JBHUGI010000032">
    <property type="protein sequence ID" value="MFD1928822.1"/>
    <property type="molecule type" value="Genomic_DNA"/>
</dbReference>
<proteinExistence type="predicted"/>
<feature type="transmembrane region" description="Helical" evidence="1">
    <location>
        <begin position="12"/>
        <end position="31"/>
    </location>
</feature>
<dbReference type="InterPro" id="IPR002121">
    <property type="entry name" value="HRDC_dom"/>
</dbReference>
<comment type="caution">
    <text evidence="3">The sequence shown here is derived from an EMBL/GenBank/DDBJ whole genome shotgun (WGS) entry which is preliminary data.</text>
</comment>
<keyword evidence="1" id="KW-0472">Membrane</keyword>
<dbReference type="Gene3D" id="1.10.150.80">
    <property type="entry name" value="HRDC domain"/>
    <property type="match status" value="1"/>
</dbReference>
<organism evidence="3 4">
    <name type="scientific">Sporosarcina siberiensis</name>
    <dbReference type="NCBI Taxonomy" id="1365606"/>
    <lineage>
        <taxon>Bacteria</taxon>
        <taxon>Bacillati</taxon>
        <taxon>Bacillota</taxon>
        <taxon>Bacilli</taxon>
        <taxon>Bacillales</taxon>
        <taxon>Caryophanaceae</taxon>
        <taxon>Sporosarcina</taxon>
    </lineage>
</organism>
<keyword evidence="3" id="KW-0378">Hydrolase</keyword>
<dbReference type="PANTHER" id="PTHR30015">
    <property type="entry name" value="MRR RESTRICTION SYSTEM PROTEIN"/>
    <property type="match status" value="1"/>
</dbReference>
<dbReference type="SUPFAM" id="SSF52980">
    <property type="entry name" value="Restriction endonuclease-like"/>
    <property type="match status" value="1"/>
</dbReference>
<keyword evidence="1" id="KW-1133">Transmembrane helix</keyword>
<dbReference type="InterPro" id="IPR007560">
    <property type="entry name" value="Restrct_endonuc_IV_Mrr"/>
</dbReference>
<dbReference type="InterPro" id="IPR044876">
    <property type="entry name" value="HRDC_dom_sf"/>
</dbReference>
<keyword evidence="3" id="KW-0255">Endonuclease</keyword>
<dbReference type="GO" id="GO:0004519">
    <property type="term" value="F:endonuclease activity"/>
    <property type="evidence" value="ECO:0007669"/>
    <property type="project" value="UniProtKB-KW"/>
</dbReference>
<name>A0ABW4SH14_9BACL</name>
<dbReference type="RefSeq" id="WP_381538449.1">
    <property type="nucleotide sequence ID" value="NZ_JBHUGI010000032.1"/>
</dbReference>
<evidence type="ECO:0000259" key="2">
    <source>
        <dbReference type="PROSITE" id="PS50967"/>
    </source>
</evidence>
<evidence type="ECO:0000313" key="3">
    <source>
        <dbReference type="EMBL" id="MFD1928822.1"/>
    </source>
</evidence>